<evidence type="ECO:0000256" key="2">
    <source>
        <dbReference type="PROSITE-ProRule" id="PRU00708"/>
    </source>
</evidence>
<feature type="repeat" description="PPR" evidence="2">
    <location>
        <begin position="303"/>
        <end position="333"/>
    </location>
</feature>
<organism evidence="3">
    <name type="scientific">Cladocopium goreaui</name>
    <dbReference type="NCBI Taxonomy" id="2562237"/>
    <lineage>
        <taxon>Eukaryota</taxon>
        <taxon>Sar</taxon>
        <taxon>Alveolata</taxon>
        <taxon>Dinophyceae</taxon>
        <taxon>Suessiales</taxon>
        <taxon>Symbiodiniaceae</taxon>
        <taxon>Cladocopium</taxon>
    </lineage>
</organism>
<proteinExistence type="predicted"/>
<dbReference type="Gene3D" id="1.25.40.10">
    <property type="entry name" value="Tetratricopeptide repeat domain"/>
    <property type="match status" value="3"/>
</dbReference>
<dbReference type="EMBL" id="CAMXCT030001950">
    <property type="protein sequence ID" value="CAL4781738.1"/>
    <property type="molecule type" value="Genomic_DNA"/>
</dbReference>
<reference evidence="4" key="2">
    <citation type="submission" date="2024-04" db="EMBL/GenBank/DDBJ databases">
        <authorList>
            <person name="Chen Y."/>
            <person name="Shah S."/>
            <person name="Dougan E. K."/>
            <person name="Thang M."/>
            <person name="Chan C."/>
        </authorList>
    </citation>
    <scope>NUCLEOTIDE SEQUENCE [LARGE SCALE GENOMIC DNA]</scope>
</reference>
<keyword evidence="6" id="KW-1185">Reference proteome</keyword>
<evidence type="ECO:0000313" key="5">
    <source>
        <dbReference type="EMBL" id="CAL4781738.1"/>
    </source>
</evidence>
<dbReference type="InterPro" id="IPR011990">
    <property type="entry name" value="TPR-like_helical_dom_sf"/>
</dbReference>
<dbReference type="Proteomes" id="UP001152797">
    <property type="component" value="Unassembled WGS sequence"/>
</dbReference>
<comment type="caution">
    <text evidence="3">The sequence shown here is derived from an EMBL/GenBank/DDBJ whole genome shotgun (WGS) entry which is preliminary data.</text>
</comment>
<accession>A0A9P1CN51</accession>
<dbReference type="NCBIfam" id="TIGR00756">
    <property type="entry name" value="PPR"/>
    <property type="match status" value="1"/>
</dbReference>
<keyword evidence="1" id="KW-0677">Repeat</keyword>
<reference evidence="3" key="1">
    <citation type="submission" date="2022-10" db="EMBL/GenBank/DDBJ databases">
        <authorList>
            <person name="Chen Y."/>
            <person name="Dougan E. K."/>
            <person name="Chan C."/>
            <person name="Rhodes N."/>
            <person name="Thang M."/>
        </authorList>
    </citation>
    <scope>NUCLEOTIDE SEQUENCE</scope>
</reference>
<evidence type="ECO:0000313" key="3">
    <source>
        <dbReference type="EMBL" id="CAI3994426.1"/>
    </source>
</evidence>
<dbReference type="PROSITE" id="PS51375">
    <property type="entry name" value="PPR"/>
    <property type="match status" value="1"/>
</dbReference>
<evidence type="ECO:0000313" key="6">
    <source>
        <dbReference type="Proteomes" id="UP001152797"/>
    </source>
</evidence>
<evidence type="ECO:0000313" key="4">
    <source>
        <dbReference type="EMBL" id="CAL1147801.1"/>
    </source>
</evidence>
<dbReference type="Pfam" id="PF01535">
    <property type="entry name" value="PPR"/>
    <property type="match status" value="1"/>
</dbReference>
<name>A0A9P1CN51_9DINO</name>
<evidence type="ECO:0000256" key="1">
    <source>
        <dbReference type="ARBA" id="ARBA00022737"/>
    </source>
</evidence>
<sequence>MLWEAKQRRLTDVRSYNETMNCIKSLGLCMLLLQSLRSELLEPSDVTMGTCLKACVVAVAWRDALELQEQSRATFPAANLISSSAAAKACADATAWKVALQLFASFRTQRLEASARSATSLARGCGAAEGGAWRWALEFEVEKDVILSSAQIGACAPRVWHLAHWRLEQMKKHELQPTLMTYNIVLTNTDKYWKASMEFIAELQSLSLQPDAYSWSHTIHAGAQWQRSLWLLGHCNTLICRNAALSVLEKADRWQRALFLLHSEDEKDLTGFNAAISACQKRGEWQLALSLMAEAWDAELQLDEISYNAAMAACGKGQEWQMALELFQELRQLRRFQPLVDPYSWGSIVAAMAWATEWQQALVLWTQSTAEWRGDVQRAKEGPVIANACMSALEKASQWQRALQIFSALRKPTLQSFGPLVSSCAKAREWRQALEFLSLSRLRRFAPSLELYGPALSAAAIGRAWRLAQRLLTELQQQRLGVAALNDAAMAAELAMGASRGPGTMVPLTLG</sequence>
<gene>
    <name evidence="3" type="ORF">C1SCF055_LOCUS21073</name>
</gene>
<dbReference type="PANTHER" id="PTHR47447">
    <property type="entry name" value="OS03G0856100 PROTEIN"/>
    <property type="match status" value="1"/>
</dbReference>
<dbReference type="InterPro" id="IPR002885">
    <property type="entry name" value="PPR_rpt"/>
</dbReference>
<protein>
    <submittedName>
        <fullName evidence="5">Pentatricopeptide repeat-containing protein At3g29290 (Protein EMBRYO DEFECTIVE 2076)</fullName>
    </submittedName>
</protein>
<dbReference type="EMBL" id="CAMXCT020001950">
    <property type="protein sequence ID" value="CAL1147801.1"/>
    <property type="molecule type" value="Genomic_DNA"/>
</dbReference>
<dbReference type="PANTHER" id="PTHR47447:SF17">
    <property type="entry name" value="OS12G0638900 PROTEIN"/>
    <property type="match status" value="1"/>
</dbReference>
<dbReference type="EMBL" id="CAMXCT010001950">
    <property type="protein sequence ID" value="CAI3994426.1"/>
    <property type="molecule type" value="Genomic_DNA"/>
</dbReference>
<dbReference type="AlphaFoldDB" id="A0A9P1CN51"/>